<dbReference type="AlphaFoldDB" id="A0A4Q8M4Y6"/>
<dbReference type="RefSeq" id="WP_130534507.1">
    <property type="nucleotide sequence ID" value="NZ_SHMG01000005.1"/>
</dbReference>
<dbReference type="OrthoDB" id="6053315at2"/>
<accession>A0A4Q8M4Y6</accession>
<proteinExistence type="predicted"/>
<reference evidence="1 2" key="1">
    <citation type="submission" date="2019-02" db="EMBL/GenBank/DDBJ databases">
        <title>WGS of Pseudoxanthomonas species novum from clinical isolates.</title>
        <authorList>
            <person name="Bernier A.-M."/>
            <person name="Bernard K."/>
            <person name="Vachon A."/>
        </authorList>
    </citation>
    <scope>NUCLEOTIDE SEQUENCE [LARGE SCALE GENOMIC DNA]</scope>
    <source>
        <strain evidence="1 2">NML130969</strain>
    </source>
</reference>
<comment type="caution">
    <text evidence="1">The sequence shown here is derived from an EMBL/GenBank/DDBJ whole genome shotgun (WGS) entry which is preliminary data.</text>
</comment>
<protein>
    <submittedName>
        <fullName evidence="1">Uncharacterized protein</fullName>
    </submittedName>
</protein>
<dbReference type="Proteomes" id="UP000294164">
    <property type="component" value="Unassembled WGS sequence"/>
</dbReference>
<sequence length="254" mass="27262">MTATTQESIDLIACAGCGSSTGPRMRSRSEDSFRVVCDACGAMGREQSATREAAASVWRRRPPLRKAGPAAPTVVPEVVQSAKAAAPRAVSERRDVLELLGRLLVGSSYKVPVEGRGSNPGLQPADIAGAVGMMNDPLAREVALAVAQRLDERRCAPRIVELSYARIAYAIARMRPRALDLSDPADCHRLRLVIYDAAAALVWPTKRPPAAALAKSAKMRKGAYLRTHKAATAVLQAVLSEARGQLRRKIFSPE</sequence>
<organism evidence="1 2">
    <name type="scientific">Pseudoxanthomonas winnipegensis</name>
    <dbReference type="NCBI Taxonomy" id="2480810"/>
    <lineage>
        <taxon>Bacteria</taxon>
        <taxon>Pseudomonadati</taxon>
        <taxon>Pseudomonadota</taxon>
        <taxon>Gammaproteobacteria</taxon>
        <taxon>Lysobacterales</taxon>
        <taxon>Lysobacteraceae</taxon>
        <taxon>Pseudoxanthomonas</taxon>
    </lineage>
</organism>
<evidence type="ECO:0000313" key="1">
    <source>
        <dbReference type="EMBL" id="TAA42484.1"/>
    </source>
</evidence>
<name>A0A4Q8M4Y6_9GAMM</name>
<dbReference type="EMBL" id="SHMG01000005">
    <property type="protein sequence ID" value="TAA42484.1"/>
    <property type="molecule type" value="Genomic_DNA"/>
</dbReference>
<evidence type="ECO:0000313" key="2">
    <source>
        <dbReference type="Proteomes" id="UP000294164"/>
    </source>
</evidence>
<gene>
    <name evidence="1" type="ORF">EA655_10680</name>
</gene>